<dbReference type="AlphaFoldDB" id="A0A1T5HTG2"/>
<gene>
    <name evidence="1" type="ORF">SAMN03080601_03253</name>
</gene>
<evidence type="ECO:0000313" key="2">
    <source>
        <dbReference type="Proteomes" id="UP000191055"/>
    </source>
</evidence>
<name>A0A1T5HTG2_9BACT</name>
<organism evidence="1 2">
    <name type="scientific">Alkalitalea saponilacus</name>
    <dbReference type="NCBI Taxonomy" id="889453"/>
    <lineage>
        <taxon>Bacteria</taxon>
        <taxon>Pseudomonadati</taxon>
        <taxon>Bacteroidota</taxon>
        <taxon>Bacteroidia</taxon>
        <taxon>Marinilabiliales</taxon>
        <taxon>Marinilabiliaceae</taxon>
        <taxon>Alkalitalea</taxon>
    </lineage>
</organism>
<reference evidence="1 2" key="1">
    <citation type="submission" date="2017-02" db="EMBL/GenBank/DDBJ databases">
        <authorList>
            <person name="Peterson S.W."/>
        </authorList>
    </citation>
    <scope>NUCLEOTIDE SEQUENCE [LARGE SCALE GENOMIC DNA]</scope>
    <source>
        <strain evidence="1 2">DSM 24412</strain>
    </source>
</reference>
<sequence length="50" mass="5692">MQEVLVKHFLSDVTGISFLEIFYTYSTPLAQELNPDFSRGVVKLLPKGDF</sequence>
<accession>A0A1T5HTG2</accession>
<evidence type="ECO:0000313" key="1">
    <source>
        <dbReference type="EMBL" id="SKC23966.1"/>
    </source>
</evidence>
<protein>
    <submittedName>
        <fullName evidence="1">Uncharacterized protein</fullName>
    </submittedName>
</protein>
<dbReference type="EMBL" id="FUYV01000024">
    <property type="protein sequence ID" value="SKC23966.1"/>
    <property type="molecule type" value="Genomic_DNA"/>
</dbReference>
<proteinExistence type="predicted"/>
<dbReference type="Proteomes" id="UP000191055">
    <property type="component" value="Unassembled WGS sequence"/>
</dbReference>
<keyword evidence="2" id="KW-1185">Reference proteome</keyword>